<dbReference type="InterPro" id="IPR036880">
    <property type="entry name" value="Kunitz_BPTI_sf"/>
</dbReference>
<evidence type="ECO:0000313" key="13">
    <source>
        <dbReference type="Proteomes" id="UP000298663"/>
    </source>
</evidence>
<keyword evidence="2" id="KW-0964">Secreted</keyword>
<dbReference type="GO" id="GO:0004867">
    <property type="term" value="F:serine-type endopeptidase inhibitor activity"/>
    <property type="evidence" value="ECO:0007669"/>
    <property type="project" value="UniProtKB-KW"/>
</dbReference>
<keyword evidence="7" id="KW-1203">Blood coagulation cascade inhibiting toxin</keyword>
<feature type="region of interest" description="Disordered" evidence="9">
    <location>
        <begin position="134"/>
        <end position="163"/>
    </location>
</feature>
<dbReference type="OrthoDB" id="4473401at2759"/>
<dbReference type="PANTHER" id="PTHR10083:SF376">
    <property type="entry name" value="SERINE PEPTIDASE INHIBITOR, KUNITZ TYPE, 3"/>
    <property type="match status" value="1"/>
</dbReference>
<keyword evidence="6" id="KW-0800">Toxin</keyword>
<comment type="caution">
    <text evidence="8">Lacks conserved residue(s) required for the propagation of feature annotation.</text>
</comment>
<dbReference type="SUPFAM" id="SSF57362">
    <property type="entry name" value="BPTI-like"/>
    <property type="match status" value="2"/>
</dbReference>
<dbReference type="Pfam" id="PF00086">
    <property type="entry name" value="Thyroglobulin_1"/>
    <property type="match status" value="1"/>
</dbReference>
<feature type="compositionally biased region" description="Basic residues" evidence="9">
    <location>
        <begin position="453"/>
        <end position="469"/>
    </location>
</feature>
<dbReference type="SUPFAM" id="SSF57610">
    <property type="entry name" value="Thyroglobulin type-1 domain"/>
    <property type="match status" value="1"/>
</dbReference>
<gene>
    <name evidence="12" type="ORF">L596_011346</name>
</gene>
<dbReference type="InterPro" id="IPR000716">
    <property type="entry name" value="Thyroglobulin_1"/>
</dbReference>
<evidence type="ECO:0000256" key="1">
    <source>
        <dbReference type="ARBA" id="ARBA00004613"/>
    </source>
</evidence>
<proteinExistence type="predicted"/>
<dbReference type="InterPro" id="IPR002223">
    <property type="entry name" value="Kunitz_BPTI"/>
</dbReference>
<feature type="domain" description="Thyroglobulin type-1" evidence="11">
    <location>
        <begin position="152"/>
        <end position="216"/>
    </location>
</feature>
<dbReference type="PROSITE" id="PS00280">
    <property type="entry name" value="BPTI_KUNITZ_1"/>
    <property type="match status" value="2"/>
</dbReference>
<keyword evidence="5 8" id="KW-1015">Disulfide bond</keyword>
<comment type="caution">
    <text evidence="12">The sequence shown here is derived from an EMBL/GenBank/DDBJ whole genome shotgun (WGS) entry which is preliminary data.</text>
</comment>
<dbReference type="EMBL" id="AZBU02000003">
    <property type="protein sequence ID" value="TKR86833.1"/>
    <property type="molecule type" value="Genomic_DNA"/>
</dbReference>
<feature type="compositionally biased region" description="Basic residues" evidence="9">
    <location>
        <begin position="416"/>
        <end position="439"/>
    </location>
</feature>
<dbReference type="FunFam" id="4.10.410.10:FF:000020">
    <property type="entry name" value="Collagen, type VI, alpha 3"/>
    <property type="match status" value="1"/>
</dbReference>
<reference evidence="12 13" key="1">
    <citation type="journal article" date="2015" name="Genome Biol.">
        <title>Comparative genomics of Steinernema reveals deeply conserved gene regulatory networks.</title>
        <authorList>
            <person name="Dillman A.R."/>
            <person name="Macchietto M."/>
            <person name="Porter C.F."/>
            <person name="Rogers A."/>
            <person name="Williams B."/>
            <person name="Antoshechkin I."/>
            <person name="Lee M.M."/>
            <person name="Goodwin Z."/>
            <person name="Lu X."/>
            <person name="Lewis E.E."/>
            <person name="Goodrich-Blair H."/>
            <person name="Stock S.P."/>
            <person name="Adams B.J."/>
            <person name="Sternberg P.W."/>
            <person name="Mortazavi A."/>
        </authorList>
    </citation>
    <scope>NUCLEOTIDE SEQUENCE [LARGE SCALE GENOMIC DNA]</scope>
    <source>
        <strain evidence="12 13">ALL</strain>
    </source>
</reference>
<dbReference type="InterPro" id="IPR050098">
    <property type="entry name" value="TFPI/VKTCI-like"/>
</dbReference>
<reference evidence="12 13" key="2">
    <citation type="journal article" date="2019" name="G3 (Bethesda)">
        <title>Hybrid Assembly of the Genome of the Entomopathogenic Nematode Steinernema carpocapsae Identifies the X-Chromosome.</title>
        <authorList>
            <person name="Serra L."/>
            <person name="Macchietto M."/>
            <person name="Macias-Munoz A."/>
            <person name="McGill C.J."/>
            <person name="Rodriguez I.M."/>
            <person name="Rodriguez B."/>
            <person name="Murad R."/>
            <person name="Mortazavi A."/>
        </authorList>
    </citation>
    <scope>NUCLEOTIDE SEQUENCE [LARGE SCALE GENOMIC DNA]</scope>
    <source>
        <strain evidence="12 13">ALL</strain>
    </source>
</reference>
<dbReference type="PROSITE" id="PS51162">
    <property type="entry name" value="THYROGLOBULIN_1_2"/>
    <property type="match status" value="1"/>
</dbReference>
<sequence length="521" mass="58227">MLSRTEMREPNLVVLTESISGDASSAMRRFLLALALFCALCAADVDPCKRQPFRGRCPSVNGAPPTRSQFVLRYYLRNGECVSYPFGHCSLDDDEPKLFRYKEECEDACVRQPSTTLVPPMDELQEQQEQTYGTVPPLEEKHDEPATYEKPQTECQKQRDSSDGLIKGGFKPECNEDGSFKSLQCERDQETCFCVNAEGIEVANSRSKPGQVKPDCAKINSAGQPRTNECVGGADSGPCSSSIARWFYDESEQKCRPFQYSGCGGNGNNYGSETACTKRCVPSLGAAKCHQGAEPLKTAYGAPVNCAKTECPAGYKCSVVQQSSVCCPNVEKSLLAGNSELESPAAMCQLPKERGPCDRYELRFHYDINLKECKYFFYGGCDGNANNFERVEDCEKSCGHNGVTKTAPVPLPPRPNVRRSRQRYRRPSRCVPRSRKSRSKPQLSPQHPSNLRLNRRKPPWSLKPKRLSKKPPPPPPRLPRQQKRKSLLKLPYLIPSSRPSKPSRPRRVTTWSPARTRPLVV</sequence>
<evidence type="ECO:0000256" key="3">
    <source>
        <dbReference type="ARBA" id="ARBA00022690"/>
    </source>
</evidence>
<dbReference type="Pfam" id="PF00014">
    <property type="entry name" value="Kunitz_BPTI"/>
    <property type="match status" value="2"/>
</dbReference>
<dbReference type="InterPro" id="IPR020901">
    <property type="entry name" value="Prtase_inh_Kunz-CS"/>
</dbReference>
<feature type="domain" description="BPTI/Kunitz inhibitor" evidence="10">
    <location>
        <begin position="230"/>
        <end position="280"/>
    </location>
</feature>
<dbReference type="Gene3D" id="4.10.800.10">
    <property type="entry name" value="Thyroglobulin type-1"/>
    <property type="match status" value="1"/>
</dbReference>
<evidence type="ECO:0008006" key="14">
    <source>
        <dbReference type="Google" id="ProtNLM"/>
    </source>
</evidence>
<evidence type="ECO:0000259" key="10">
    <source>
        <dbReference type="PROSITE" id="PS50279"/>
    </source>
</evidence>
<dbReference type="CDD" id="cd00109">
    <property type="entry name" value="Kunitz-type"/>
    <property type="match status" value="1"/>
</dbReference>
<feature type="region of interest" description="Disordered" evidence="9">
    <location>
        <begin position="405"/>
        <end position="521"/>
    </location>
</feature>
<evidence type="ECO:0000256" key="4">
    <source>
        <dbReference type="ARBA" id="ARBA00022900"/>
    </source>
</evidence>
<name>A0A4U5NUJ4_STECR</name>
<dbReference type="CDD" id="cd00191">
    <property type="entry name" value="TY"/>
    <property type="match status" value="1"/>
</dbReference>
<dbReference type="Gene3D" id="4.10.410.10">
    <property type="entry name" value="Pancreatic trypsin inhibitor Kunitz domain"/>
    <property type="match status" value="2"/>
</dbReference>
<dbReference type="PRINTS" id="PR00759">
    <property type="entry name" value="BASICPTASE"/>
</dbReference>
<dbReference type="GO" id="GO:0005615">
    <property type="term" value="C:extracellular space"/>
    <property type="evidence" value="ECO:0007669"/>
    <property type="project" value="TreeGrafter"/>
</dbReference>
<protein>
    <recommendedName>
        <fullName evidence="14">BPTI/Kunitz inhibitor domain-containing protein</fullName>
    </recommendedName>
</protein>
<dbReference type="InterPro" id="IPR036857">
    <property type="entry name" value="Thyroglobulin_1_sf"/>
</dbReference>
<evidence type="ECO:0000256" key="8">
    <source>
        <dbReference type="PROSITE-ProRule" id="PRU00500"/>
    </source>
</evidence>
<dbReference type="AlphaFoldDB" id="A0A4U5NUJ4"/>
<dbReference type="SMART" id="SM00131">
    <property type="entry name" value="KU"/>
    <property type="match status" value="2"/>
</dbReference>
<keyword evidence="13" id="KW-1185">Reference proteome</keyword>
<feature type="compositionally biased region" description="Basic and acidic residues" evidence="9">
    <location>
        <begin position="138"/>
        <end position="147"/>
    </location>
</feature>
<keyword evidence="3" id="KW-0646">Protease inhibitor</keyword>
<dbReference type="PANTHER" id="PTHR10083">
    <property type="entry name" value="KUNITZ-TYPE PROTEASE INHIBITOR-RELATED"/>
    <property type="match status" value="1"/>
</dbReference>
<keyword evidence="6" id="KW-1199">Hemostasis impairing toxin</keyword>
<accession>A0A4U5NUJ4</accession>
<dbReference type="SMART" id="SM00211">
    <property type="entry name" value="TY"/>
    <property type="match status" value="1"/>
</dbReference>
<evidence type="ECO:0000256" key="7">
    <source>
        <dbReference type="ARBA" id="ARBA00034146"/>
    </source>
</evidence>
<evidence type="ECO:0000259" key="11">
    <source>
        <dbReference type="PROSITE" id="PS51162"/>
    </source>
</evidence>
<feature type="domain" description="BPTI/Kunitz inhibitor" evidence="10">
    <location>
        <begin position="348"/>
        <end position="398"/>
    </location>
</feature>
<dbReference type="Proteomes" id="UP000298663">
    <property type="component" value="Unassembled WGS sequence"/>
</dbReference>
<evidence type="ECO:0000256" key="5">
    <source>
        <dbReference type="ARBA" id="ARBA00023157"/>
    </source>
</evidence>
<feature type="disulfide bond" evidence="8">
    <location>
        <begin position="155"/>
        <end position="174"/>
    </location>
</feature>
<keyword evidence="4" id="KW-0722">Serine protease inhibitor</keyword>
<evidence type="ECO:0000313" key="12">
    <source>
        <dbReference type="EMBL" id="TKR86833.1"/>
    </source>
</evidence>
<evidence type="ECO:0000256" key="2">
    <source>
        <dbReference type="ARBA" id="ARBA00022525"/>
    </source>
</evidence>
<dbReference type="PROSITE" id="PS00484">
    <property type="entry name" value="THYROGLOBULIN_1_1"/>
    <property type="match status" value="1"/>
</dbReference>
<comment type="subcellular location">
    <subcellularLocation>
        <location evidence="1">Secreted</location>
    </subcellularLocation>
</comment>
<evidence type="ECO:0000256" key="9">
    <source>
        <dbReference type="SAM" id="MobiDB-lite"/>
    </source>
</evidence>
<feature type="disulfide bond" evidence="8">
    <location>
        <begin position="185"/>
        <end position="192"/>
    </location>
</feature>
<evidence type="ECO:0000256" key="6">
    <source>
        <dbReference type="ARBA" id="ARBA00023240"/>
    </source>
</evidence>
<dbReference type="PROSITE" id="PS50279">
    <property type="entry name" value="BPTI_KUNITZ_2"/>
    <property type="match status" value="2"/>
</dbReference>
<organism evidence="12 13">
    <name type="scientific">Steinernema carpocapsae</name>
    <name type="common">Entomopathogenic nematode</name>
    <dbReference type="NCBI Taxonomy" id="34508"/>
    <lineage>
        <taxon>Eukaryota</taxon>
        <taxon>Metazoa</taxon>
        <taxon>Ecdysozoa</taxon>
        <taxon>Nematoda</taxon>
        <taxon>Chromadorea</taxon>
        <taxon>Rhabditida</taxon>
        <taxon>Tylenchina</taxon>
        <taxon>Panagrolaimomorpha</taxon>
        <taxon>Strongyloidoidea</taxon>
        <taxon>Steinernematidae</taxon>
        <taxon>Steinernema</taxon>
    </lineage>
</organism>